<organism evidence="2 3">
    <name type="scientific">Immundisolibacter cernigliae</name>
    <dbReference type="NCBI Taxonomy" id="1810504"/>
    <lineage>
        <taxon>Bacteria</taxon>
        <taxon>Pseudomonadati</taxon>
        <taxon>Pseudomonadota</taxon>
        <taxon>Gammaproteobacteria</taxon>
        <taxon>Immundisolibacterales</taxon>
        <taxon>Immundisolibacteraceae</taxon>
        <taxon>Immundisolibacter</taxon>
    </lineage>
</organism>
<feature type="signal peptide" evidence="1">
    <location>
        <begin position="1"/>
        <end position="37"/>
    </location>
</feature>
<feature type="chain" id="PRO_5008532995" description="Outer membrane lipoprotein-sorting protein" evidence="1">
    <location>
        <begin position="38"/>
        <end position="434"/>
    </location>
</feature>
<keyword evidence="1" id="KW-0732">Signal</keyword>
<evidence type="ECO:0008006" key="4">
    <source>
        <dbReference type="Google" id="ProtNLM"/>
    </source>
</evidence>
<dbReference type="Gene3D" id="2.50.20.10">
    <property type="entry name" value="Lipoprotein localisation LolA/LolB/LppX"/>
    <property type="match status" value="1"/>
</dbReference>
<evidence type="ECO:0000256" key="1">
    <source>
        <dbReference type="SAM" id="SignalP"/>
    </source>
</evidence>
<evidence type="ECO:0000313" key="2">
    <source>
        <dbReference type="EMBL" id="ANX03364.1"/>
    </source>
</evidence>
<dbReference type="InterPro" id="IPR010752">
    <property type="entry name" value="DUF1329"/>
</dbReference>
<reference evidence="3" key="1">
    <citation type="submission" date="2016-03" db="EMBL/GenBank/DDBJ databases">
        <title>Complete genome sequence of Solimmundus cernigliae, representing a novel lineage of polycyclic aromatic hydrocarbon degraders within the Gammaproteobacteria.</title>
        <authorList>
            <person name="Singleton D.R."/>
            <person name="Dickey A.N."/>
            <person name="Scholl E.H."/>
            <person name="Wright F.A."/>
            <person name="Aitken M.D."/>
        </authorList>
    </citation>
    <scope>NUCLEOTIDE SEQUENCE [LARGE SCALE GENOMIC DNA]</scope>
    <source>
        <strain evidence="3">TR3.2</strain>
    </source>
</reference>
<gene>
    <name evidence="2" type="ORF">PG2T_03605</name>
</gene>
<dbReference type="InParanoid" id="A0A1B1YRG0"/>
<keyword evidence="3" id="KW-1185">Reference proteome</keyword>
<sequence>MTNGYVQKHGRAGRALAPWLGMLLLSVLQCGVTAARAEEVAAGTVMSAQNIDELKSKTLAGVSIGQLLTERQEWVIKNHGLKMMLYPASELPEDPSKLERTRQYSNQVRFDAATRRVAGFVAGAPFPEIDEADPNAGDKVVYNQAYGAIYGDVNVFSPMMVVTIGGEKGIETVNTYRFARFYLLGRNSGEPTMGDGTRRILQTFIGLSPEDIRGSGTFQVRYGDARFDDVYVYVRSLRRVRRLSSGSWADPVQGTDLLQDELFGLNAHPTWYKQVKLIEKRKVLAIVHGDPPFMWDPDKAKLADIPGMDFKNAPHWQPVDRWEPVDAYKLEITPEATHLLSRKIVWMSASPYSPLVLSSEAFDKKGEFWRYTINRFSVARNGRGQDVMYFAGNITQDYQRMHATALVSTPSWVIDPPGARVEEFDIEALKRLVQ</sequence>
<dbReference type="EMBL" id="CP014671">
    <property type="protein sequence ID" value="ANX03364.1"/>
    <property type="molecule type" value="Genomic_DNA"/>
</dbReference>
<dbReference type="KEGG" id="gbi:PG2T_03605"/>
<protein>
    <recommendedName>
        <fullName evidence="4">Outer membrane lipoprotein-sorting protein</fullName>
    </recommendedName>
</protein>
<accession>A0A1B1YRG0</accession>
<evidence type="ECO:0000313" key="3">
    <source>
        <dbReference type="Proteomes" id="UP000092952"/>
    </source>
</evidence>
<dbReference type="STRING" id="1810504.PG2T_03605"/>
<dbReference type="RefSeq" id="WP_068802867.1">
    <property type="nucleotide sequence ID" value="NZ_CP014671.1"/>
</dbReference>
<dbReference type="OrthoDB" id="5937151at2"/>
<name>A0A1B1YRG0_9GAMM</name>
<dbReference type="AlphaFoldDB" id="A0A1B1YRG0"/>
<dbReference type="Proteomes" id="UP000092952">
    <property type="component" value="Chromosome"/>
</dbReference>
<dbReference type="Pfam" id="PF07044">
    <property type="entry name" value="DUF1329"/>
    <property type="match status" value="1"/>
</dbReference>
<proteinExistence type="predicted"/>